<dbReference type="PANTHER" id="PTHR31642">
    <property type="entry name" value="TRICHOTHECENE 3-O-ACETYLTRANSFERASE"/>
    <property type="match status" value="1"/>
</dbReference>
<gene>
    <name evidence="2" type="ORF">glysoja_032574</name>
</gene>
<protein>
    <submittedName>
        <fullName evidence="2">Uncharacterized protein</fullName>
    </submittedName>
</protein>
<name>A0A0B2S9J6_GLYSO</name>
<dbReference type="Proteomes" id="UP000053555">
    <property type="component" value="Unassembled WGS sequence"/>
</dbReference>
<dbReference type="GO" id="GO:0016747">
    <property type="term" value="F:acyltransferase activity, transferring groups other than amino-acyl groups"/>
    <property type="evidence" value="ECO:0007669"/>
    <property type="project" value="TreeGrafter"/>
</dbReference>
<reference evidence="2" key="1">
    <citation type="submission" date="2014-07" db="EMBL/GenBank/DDBJ databases">
        <title>Identification of a novel salt tolerance gene in wild soybean by whole-genome sequencing.</title>
        <authorList>
            <person name="Lam H.-M."/>
            <person name="Qi X."/>
            <person name="Li M.-W."/>
            <person name="Liu X."/>
            <person name="Xie M."/>
            <person name="Ni M."/>
            <person name="Xu X."/>
        </authorList>
    </citation>
    <scope>NUCLEOTIDE SEQUENCE [LARGE SCALE GENOMIC DNA]</scope>
    <source>
        <tissue evidence="2">Root</tissue>
    </source>
</reference>
<dbReference type="InterPro" id="IPR023213">
    <property type="entry name" value="CAT-like_dom_sf"/>
</dbReference>
<evidence type="ECO:0000256" key="1">
    <source>
        <dbReference type="ARBA" id="ARBA00009861"/>
    </source>
</evidence>
<dbReference type="AlphaFoldDB" id="A0A0B2S9J6"/>
<dbReference type="Gene3D" id="3.30.559.10">
    <property type="entry name" value="Chloramphenicol acetyltransferase-like domain"/>
    <property type="match status" value="1"/>
</dbReference>
<evidence type="ECO:0000313" key="2">
    <source>
        <dbReference type="EMBL" id="KHN41388.1"/>
    </source>
</evidence>
<dbReference type="PANTHER" id="PTHR31642:SF217">
    <property type="entry name" value="OMEGA-HYDROXYPALMITATE O-FERULOYL TRANSFERASE-LIKE ISOFORM X1"/>
    <property type="match status" value="1"/>
</dbReference>
<comment type="similarity">
    <text evidence="1">Belongs to the plant acyltransferase family.</text>
</comment>
<organism evidence="2">
    <name type="scientific">Glycine soja</name>
    <name type="common">Wild soybean</name>
    <dbReference type="NCBI Taxonomy" id="3848"/>
    <lineage>
        <taxon>Eukaryota</taxon>
        <taxon>Viridiplantae</taxon>
        <taxon>Streptophyta</taxon>
        <taxon>Embryophyta</taxon>
        <taxon>Tracheophyta</taxon>
        <taxon>Spermatophyta</taxon>
        <taxon>Magnoliopsida</taxon>
        <taxon>eudicotyledons</taxon>
        <taxon>Gunneridae</taxon>
        <taxon>Pentapetalae</taxon>
        <taxon>rosids</taxon>
        <taxon>fabids</taxon>
        <taxon>Fabales</taxon>
        <taxon>Fabaceae</taxon>
        <taxon>Papilionoideae</taxon>
        <taxon>50 kb inversion clade</taxon>
        <taxon>NPAAA clade</taxon>
        <taxon>indigoferoid/millettioid clade</taxon>
        <taxon>Phaseoleae</taxon>
        <taxon>Glycine</taxon>
        <taxon>Glycine subgen. Soja</taxon>
    </lineage>
</organism>
<accession>A0A0B2S9J6</accession>
<sequence>MGKIELVEKVVIAPKQPTPRKRMFLSNIDLLEEGDQETNMKERSLASLQLTQFGCGCLALASCYNHFTLDGSTIRDFEVNLGALTRGGDLIIVPNAGNALVPGFARASVRHLIELENACHIRKVQEGVKRLDDEYVKSGIDWLEVNKGAPCMEDSFSLVAWWRLGLDTIAKKTFNDS</sequence>
<proteinExistence type="inferred from homology"/>
<dbReference type="EMBL" id="KN645199">
    <property type="protein sequence ID" value="KHN41388.1"/>
    <property type="molecule type" value="Genomic_DNA"/>
</dbReference>
<dbReference type="Pfam" id="PF02458">
    <property type="entry name" value="Transferase"/>
    <property type="match status" value="1"/>
</dbReference>
<dbReference type="InterPro" id="IPR050317">
    <property type="entry name" value="Plant_Fungal_Acyltransferase"/>
</dbReference>